<evidence type="ECO:0000256" key="7">
    <source>
        <dbReference type="SAM" id="MobiDB-lite"/>
    </source>
</evidence>
<evidence type="ECO:0000256" key="8">
    <source>
        <dbReference type="SAM" id="Phobius"/>
    </source>
</evidence>
<comment type="subcellular location">
    <subcellularLocation>
        <location evidence="1">Cell membrane</location>
        <topology evidence="1">Multi-pass membrane protein</topology>
    </subcellularLocation>
</comment>
<keyword evidence="3" id="KW-0547">Nucleotide-binding</keyword>
<evidence type="ECO:0000256" key="1">
    <source>
        <dbReference type="ARBA" id="ARBA00004651"/>
    </source>
</evidence>
<evidence type="ECO:0000256" key="6">
    <source>
        <dbReference type="ARBA" id="ARBA00023136"/>
    </source>
</evidence>
<comment type="caution">
    <text evidence="11">The sequence shown here is derived from an EMBL/GenBank/DDBJ whole genome shotgun (WGS) entry which is preliminary data.</text>
</comment>
<dbReference type="SMART" id="SM00382">
    <property type="entry name" value="AAA"/>
    <property type="match status" value="1"/>
</dbReference>
<keyword evidence="12" id="KW-1185">Reference proteome</keyword>
<evidence type="ECO:0000313" key="12">
    <source>
        <dbReference type="Proteomes" id="UP000093309"/>
    </source>
</evidence>
<dbReference type="InterPro" id="IPR003439">
    <property type="entry name" value="ABC_transporter-like_ATP-bd"/>
</dbReference>
<dbReference type="SUPFAM" id="SSF90123">
    <property type="entry name" value="ABC transporter transmembrane region"/>
    <property type="match status" value="1"/>
</dbReference>
<dbReference type="Proteomes" id="UP000093309">
    <property type="component" value="Unassembled WGS sequence"/>
</dbReference>
<dbReference type="RefSeq" id="WP_065853768.1">
    <property type="nucleotide sequence ID" value="NZ_LYPC01000022.1"/>
</dbReference>
<dbReference type="GO" id="GO:0016887">
    <property type="term" value="F:ATP hydrolysis activity"/>
    <property type="evidence" value="ECO:0007669"/>
    <property type="project" value="InterPro"/>
</dbReference>
<dbReference type="Gene3D" id="3.40.50.300">
    <property type="entry name" value="P-loop containing nucleotide triphosphate hydrolases"/>
    <property type="match status" value="1"/>
</dbReference>
<feature type="compositionally biased region" description="Acidic residues" evidence="7">
    <location>
        <begin position="412"/>
        <end position="421"/>
    </location>
</feature>
<dbReference type="InterPro" id="IPR036640">
    <property type="entry name" value="ABC1_TM_sf"/>
</dbReference>
<feature type="transmembrane region" description="Helical" evidence="8">
    <location>
        <begin position="278"/>
        <end position="299"/>
    </location>
</feature>
<dbReference type="PANTHER" id="PTHR24221:SF423">
    <property type="entry name" value="ABC TRANSPORTER"/>
    <property type="match status" value="1"/>
</dbReference>
<dbReference type="GO" id="GO:0005524">
    <property type="term" value="F:ATP binding"/>
    <property type="evidence" value="ECO:0007669"/>
    <property type="project" value="UniProtKB-KW"/>
</dbReference>
<evidence type="ECO:0000259" key="9">
    <source>
        <dbReference type="PROSITE" id="PS50893"/>
    </source>
</evidence>
<dbReference type="SUPFAM" id="SSF52540">
    <property type="entry name" value="P-loop containing nucleoside triphosphate hydrolases"/>
    <property type="match status" value="1"/>
</dbReference>
<dbReference type="InterPro" id="IPR039421">
    <property type="entry name" value="Type_1_exporter"/>
</dbReference>
<keyword evidence="4 11" id="KW-0067">ATP-binding</keyword>
<keyword evidence="2 8" id="KW-0812">Transmembrane</keyword>
<dbReference type="PROSITE" id="PS50893">
    <property type="entry name" value="ABC_TRANSPORTER_2"/>
    <property type="match status" value="1"/>
</dbReference>
<protein>
    <submittedName>
        <fullName evidence="11">ABC transporter ATP-binding protein</fullName>
    </submittedName>
</protein>
<dbReference type="CDD" id="cd07346">
    <property type="entry name" value="ABC_6TM_exporters"/>
    <property type="match status" value="1"/>
</dbReference>
<feature type="compositionally biased region" description="Acidic residues" evidence="7">
    <location>
        <begin position="391"/>
        <end position="403"/>
    </location>
</feature>
<feature type="region of interest" description="Disordered" evidence="7">
    <location>
        <begin position="358"/>
        <end position="429"/>
    </location>
</feature>
<reference evidence="12" key="1">
    <citation type="submission" date="2016-05" db="EMBL/GenBank/DDBJ databases">
        <title>Paenibacillus oryzae. sp. nov., isolated from the rice root.</title>
        <authorList>
            <person name="Zhang J."/>
            <person name="Zhang X."/>
        </authorList>
    </citation>
    <scope>NUCLEOTIDE SEQUENCE [LARGE SCALE GENOMIC DNA]</scope>
    <source>
        <strain evidence="12">KCTC13222</strain>
    </source>
</reference>
<organism evidence="11 12">
    <name type="scientific">Paenibacillus pectinilyticus</name>
    <dbReference type="NCBI Taxonomy" id="512399"/>
    <lineage>
        <taxon>Bacteria</taxon>
        <taxon>Bacillati</taxon>
        <taxon>Bacillota</taxon>
        <taxon>Bacilli</taxon>
        <taxon>Bacillales</taxon>
        <taxon>Paenibacillaceae</taxon>
        <taxon>Paenibacillus</taxon>
    </lineage>
</organism>
<dbReference type="Pfam" id="PF00664">
    <property type="entry name" value="ABC_membrane"/>
    <property type="match status" value="1"/>
</dbReference>
<dbReference type="InterPro" id="IPR027417">
    <property type="entry name" value="P-loop_NTPase"/>
</dbReference>
<evidence type="ECO:0000313" key="11">
    <source>
        <dbReference type="EMBL" id="OCT13707.1"/>
    </source>
</evidence>
<feature type="domain" description="ABC transmembrane type-1" evidence="10">
    <location>
        <begin position="30"/>
        <end position="301"/>
    </location>
</feature>
<dbReference type="Pfam" id="PF00005">
    <property type="entry name" value="ABC_tran"/>
    <property type="match status" value="1"/>
</dbReference>
<evidence type="ECO:0000256" key="4">
    <source>
        <dbReference type="ARBA" id="ARBA00022840"/>
    </source>
</evidence>
<dbReference type="PROSITE" id="PS50929">
    <property type="entry name" value="ABC_TM1F"/>
    <property type="match status" value="1"/>
</dbReference>
<dbReference type="AlphaFoldDB" id="A0A1C0ZZZ7"/>
<accession>A0A1C0ZZZ7</accession>
<dbReference type="GO" id="GO:0140359">
    <property type="term" value="F:ABC-type transporter activity"/>
    <property type="evidence" value="ECO:0007669"/>
    <property type="project" value="InterPro"/>
</dbReference>
<dbReference type="Gene3D" id="1.20.1560.10">
    <property type="entry name" value="ABC transporter type 1, transmembrane domain"/>
    <property type="match status" value="1"/>
</dbReference>
<dbReference type="GO" id="GO:0005886">
    <property type="term" value="C:plasma membrane"/>
    <property type="evidence" value="ECO:0007669"/>
    <property type="project" value="UniProtKB-SubCell"/>
</dbReference>
<evidence type="ECO:0000256" key="2">
    <source>
        <dbReference type="ARBA" id="ARBA00022692"/>
    </source>
</evidence>
<evidence type="ECO:0000256" key="3">
    <source>
        <dbReference type="ARBA" id="ARBA00022741"/>
    </source>
</evidence>
<dbReference type="OrthoDB" id="9770415at2"/>
<feature type="transmembrane region" description="Helical" evidence="8">
    <location>
        <begin position="130"/>
        <end position="152"/>
    </location>
</feature>
<proteinExistence type="predicted"/>
<evidence type="ECO:0000259" key="10">
    <source>
        <dbReference type="PROSITE" id="PS50929"/>
    </source>
</evidence>
<feature type="transmembrane region" description="Helical" evidence="8">
    <location>
        <begin position="16"/>
        <end position="34"/>
    </location>
</feature>
<evidence type="ECO:0000256" key="5">
    <source>
        <dbReference type="ARBA" id="ARBA00022989"/>
    </source>
</evidence>
<gene>
    <name evidence="11" type="ORF">A8709_19170</name>
</gene>
<dbReference type="STRING" id="512399.A8709_19170"/>
<dbReference type="EMBL" id="LYPC01000022">
    <property type="protein sequence ID" value="OCT13707.1"/>
    <property type="molecule type" value="Genomic_DNA"/>
</dbReference>
<keyword evidence="6 8" id="KW-0472">Membrane</keyword>
<name>A0A1C0ZZZ7_9BACL</name>
<feature type="domain" description="ABC transporter" evidence="9">
    <location>
        <begin position="432"/>
        <end position="665"/>
    </location>
</feature>
<dbReference type="InterPro" id="IPR003593">
    <property type="entry name" value="AAA+_ATPase"/>
</dbReference>
<sequence>MTTFQYLKGLIMYRPFRYFINALAWTIIYLAPIAPGLITKAFFDSLTEKSTLSIGVWGLIALLIAAALGRILLIIVGFITDVQFRFRMGMLLRRNLLEHVLKQPGAQAIPVSPGEAISHFRDDVDQSEEAVSWSVDVFGMTVFALVSGYILIRIDAQMTLLVFMPIVIVITAAQLATVRLQKYRAASRESTSKVTGEISEMFGNVQAIQVAGAEKRVIDRFRSFGDSRRKAMLKDRLMSELLDSVFSNSVNLGTGLLLLLAGTKMRAGTFSVGDLALFVYYLTFVTQFITNVGKFITYFKQMSVSLKRLTFLLQGASAKVLTMVRPLYLKKERVGVKTSAASMVGKAVGARGNDLVEVQGQEKRRGQKQVQEQVRKQDQEQEQVQGQEQEQVQEQEQEQDEVQDQAQKQDQEQDQVQDQADDGVIAPPLQRLEVNGLSYTYPETGRGIADIHFAMQRGSFTVITGTIGSGKTTLVRSLLGLLPKEGGTIAWNGVPVEDPGTFFTPPQSAYTAQVPRLYSDTLRNNVLLGQAEQGDSLQQALNAAVLEYDVAQLPGGLDTVIGPRGVKLSGGQAQRTAAARMLVRDAELYVFDDLSSALDVETEQKLWERMFQRRREATCLVVSHRKTALTRADHIIVMKDGRIEAEGTSEELLLRSSTFRELWYGDDRKA</sequence>
<feature type="transmembrane region" description="Helical" evidence="8">
    <location>
        <begin position="54"/>
        <end position="80"/>
    </location>
</feature>
<dbReference type="PANTHER" id="PTHR24221">
    <property type="entry name" value="ATP-BINDING CASSETTE SUB-FAMILY B"/>
    <property type="match status" value="1"/>
</dbReference>
<dbReference type="InterPro" id="IPR011527">
    <property type="entry name" value="ABC1_TM_dom"/>
</dbReference>
<keyword evidence="5 8" id="KW-1133">Transmembrane helix</keyword>
<feature type="transmembrane region" description="Helical" evidence="8">
    <location>
        <begin position="158"/>
        <end position="178"/>
    </location>
</feature>